<keyword evidence="8" id="KW-1185">Reference proteome</keyword>
<evidence type="ECO:0000256" key="6">
    <source>
        <dbReference type="RuleBase" id="RU004466"/>
    </source>
</evidence>
<dbReference type="PROSITE" id="PS00444">
    <property type="entry name" value="POLYPRENYL_SYNTHASE_2"/>
    <property type="match status" value="1"/>
</dbReference>
<comment type="cofactor">
    <cofactor evidence="1">
        <name>Mg(2+)</name>
        <dbReference type="ChEBI" id="CHEBI:18420"/>
    </cofactor>
</comment>
<evidence type="ECO:0000313" key="8">
    <source>
        <dbReference type="Proteomes" id="UP001519362"/>
    </source>
</evidence>
<accession>A0ABS4ZF22</accession>
<protein>
    <submittedName>
        <fullName evidence="7">Geranylgeranyl diphosphate synthase type II</fullName>
        <ecNumber evidence="7">2.5.1.1</ecNumber>
        <ecNumber evidence="7">2.5.1.10</ecNumber>
        <ecNumber evidence="7">2.5.1.29</ecNumber>
    </submittedName>
</protein>
<dbReference type="EMBL" id="JAGIOL010000001">
    <property type="protein sequence ID" value="MBP2435874.1"/>
    <property type="molecule type" value="Genomic_DNA"/>
</dbReference>
<evidence type="ECO:0000256" key="3">
    <source>
        <dbReference type="ARBA" id="ARBA00022679"/>
    </source>
</evidence>
<evidence type="ECO:0000313" key="7">
    <source>
        <dbReference type="EMBL" id="MBP2435874.1"/>
    </source>
</evidence>
<dbReference type="PANTHER" id="PTHR12001:SF85">
    <property type="entry name" value="SHORT CHAIN ISOPRENYL DIPHOSPHATE SYNTHASE"/>
    <property type="match status" value="1"/>
</dbReference>
<keyword evidence="3 6" id="KW-0808">Transferase</keyword>
<dbReference type="CDD" id="cd00685">
    <property type="entry name" value="Trans_IPPS_HT"/>
    <property type="match status" value="1"/>
</dbReference>
<comment type="similarity">
    <text evidence="2 6">Belongs to the FPP/GGPP synthase family.</text>
</comment>
<dbReference type="SFLD" id="SFLDS00005">
    <property type="entry name" value="Isoprenoid_Synthase_Type_I"/>
    <property type="match status" value="1"/>
</dbReference>
<keyword evidence="5" id="KW-0460">Magnesium</keyword>
<dbReference type="Gene3D" id="1.10.600.10">
    <property type="entry name" value="Farnesyl Diphosphate Synthase"/>
    <property type="match status" value="1"/>
</dbReference>
<dbReference type="GO" id="GO:0004311">
    <property type="term" value="F:geranylgeranyl diphosphate synthase activity"/>
    <property type="evidence" value="ECO:0007669"/>
    <property type="project" value="UniProtKB-EC"/>
</dbReference>
<dbReference type="RefSeq" id="WP_165131666.1">
    <property type="nucleotide sequence ID" value="NZ_CP049253.1"/>
</dbReference>
<dbReference type="Pfam" id="PF00348">
    <property type="entry name" value="polyprenyl_synt"/>
    <property type="match status" value="1"/>
</dbReference>
<dbReference type="EC" id="2.5.1.29" evidence="7"/>
<dbReference type="SUPFAM" id="SSF48576">
    <property type="entry name" value="Terpenoid synthases"/>
    <property type="match status" value="1"/>
</dbReference>
<dbReference type="GO" id="GO:0004337">
    <property type="term" value="F:(2E,6E)-farnesyl diphosphate synthase activity"/>
    <property type="evidence" value="ECO:0007669"/>
    <property type="project" value="UniProtKB-EC"/>
</dbReference>
<dbReference type="InterPro" id="IPR000092">
    <property type="entry name" value="Polyprenyl_synt"/>
</dbReference>
<dbReference type="Proteomes" id="UP001519362">
    <property type="component" value="Unassembled WGS sequence"/>
</dbReference>
<proteinExistence type="inferred from homology"/>
<dbReference type="PROSITE" id="PS00723">
    <property type="entry name" value="POLYPRENYL_SYNTHASE_1"/>
    <property type="match status" value="1"/>
</dbReference>
<dbReference type="InterPro" id="IPR008949">
    <property type="entry name" value="Isoprenoid_synthase_dom_sf"/>
</dbReference>
<evidence type="ECO:0000256" key="1">
    <source>
        <dbReference type="ARBA" id="ARBA00001946"/>
    </source>
</evidence>
<evidence type="ECO:0000256" key="5">
    <source>
        <dbReference type="ARBA" id="ARBA00022842"/>
    </source>
</evidence>
<dbReference type="GO" id="GO:0004161">
    <property type="term" value="F:dimethylallyltranstransferase activity"/>
    <property type="evidence" value="ECO:0007669"/>
    <property type="project" value="UniProtKB-EC"/>
</dbReference>
<reference evidence="7 8" key="1">
    <citation type="submission" date="2021-03" db="EMBL/GenBank/DDBJ databases">
        <title>Sequencing the genomes of 1000 actinobacteria strains.</title>
        <authorList>
            <person name="Klenk H.-P."/>
        </authorList>
    </citation>
    <scope>NUCLEOTIDE SEQUENCE [LARGE SCALE GENOMIC DNA]</scope>
    <source>
        <strain evidence="7 8">DSM 24221</strain>
    </source>
</reference>
<gene>
    <name evidence="7" type="ORF">JOF34_000460</name>
</gene>
<keyword evidence="4" id="KW-0479">Metal-binding</keyword>
<dbReference type="EC" id="2.5.1.10" evidence="7"/>
<sequence>MTLVLETVGVEAALDRFFEERLARARQFGESHEVLWQRISAACRGGKLVRPRLVLLAHTHFGGHDPAAVDVAAAFELLHTALLVHDDLLDGDLRRRGAPNLAGEYVADALATGVGTDRAAEWSRGSALLAGDLLLSAVHALIARTATPATPALHDIVDEALEMTAAGEHADVGFAVGTLSVTPEGIRQMMAHKTAAYSFCAPLRAGALLAGVDDESAVTTLTNIGTQLGVMYQLRDDVLGAFGDEAKTGKSTLGDLREGKATLLIALAKQHPGWAGVEHLFGSADLDESGAQLIRAVIVESGALDAVEEEINERRAQVGTVIADSGFTSDFQSELETFADACVERGA</sequence>
<dbReference type="EC" id="2.5.1.1" evidence="7"/>
<organism evidence="7 8">
    <name type="scientific">Microbacterium amylolyticum</name>
    <dbReference type="NCBI Taxonomy" id="936337"/>
    <lineage>
        <taxon>Bacteria</taxon>
        <taxon>Bacillati</taxon>
        <taxon>Actinomycetota</taxon>
        <taxon>Actinomycetes</taxon>
        <taxon>Micrococcales</taxon>
        <taxon>Microbacteriaceae</taxon>
        <taxon>Microbacterium</taxon>
    </lineage>
</organism>
<comment type="caution">
    <text evidence="7">The sequence shown here is derived from an EMBL/GenBank/DDBJ whole genome shotgun (WGS) entry which is preliminary data.</text>
</comment>
<evidence type="ECO:0000256" key="4">
    <source>
        <dbReference type="ARBA" id="ARBA00022723"/>
    </source>
</evidence>
<dbReference type="InterPro" id="IPR033749">
    <property type="entry name" value="Polyprenyl_synt_CS"/>
</dbReference>
<dbReference type="PANTHER" id="PTHR12001">
    <property type="entry name" value="GERANYLGERANYL PYROPHOSPHATE SYNTHASE"/>
    <property type="match status" value="1"/>
</dbReference>
<name>A0ABS4ZF22_9MICO</name>
<evidence type="ECO:0000256" key="2">
    <source>
        <dbReference type="ARBA" id="ARBA00006706"/>
    </source>
</evidence>